<dbReference type="PANTHER" id="PTHR34047">
    <property type="entry name" value="NUCLEAR INTRON MATURASE 1, MITOCHONDRIAL-RELATED"/>
    <property type="match status" value="1"/>
</dbReference>
<dbReference type="InterPro" id="IPR030931">
    <property type="entry name" value="Group_II_RT_mat"/>
</dbReference>
<dbReference type="InterPro" id="IPR051083">
    <property type="entry name" value="GrpII_Intron_Splice-Mob/Def"/>
</dbReference>
<gene>
    <name evidence="3" type="ORF">SAMN06295937_10695</name>
</gene>
<evidence type="ECO:0000259" key="2">
    <source>
        <dbReference type="PROSITE" id="PS50878"/>
    </source>
</evidence>
<dbReference type="Pfam" id="PF08388">
    <property type="entry name" value="GIIM"/>
    <property type="match status" value="1"/>
</dbReference>
<dbReference type="Pfam" id="PF00078">
    <property type="entry name" value="RVT_1"/>
    <property type="match status" value="1"/>
</dbReference>
<sequence length="505" mass="58189">MDMDHQADAAWVLGVQRKLYQWSKANPDDQWRDMWGWLTDLRVLRHAWQRVASNKGGRTAGVDGMTVGRIRNRGEHRFLVNLQAELRRGAYRPQPARRKLIPKAGKPGEFRPLGIPTVKDRVIQGAVKILLEPIFEAQFWHVSYGFRPGRSAHGALEYIRRASLPQKRDKDTRRSRMPYPWVIEGDIKGCFDNLNHHLLLDRLRQRVADRRVIRLVGQFLKAGALTEEQFFRTDAGTPQGGIISPLLANIALSAIEERYERWTYHRTKTQARRKSDGIKAAASARDSDRIAGRCIYLPVRYADDFVVLVSGTQEQAIAEKSALADHLRRVTGLELSPEKTKVTAMTDGFEFLGFRFGMHWDKRYGFGPRVEIPKAKAANLRRKVKQLTRPDSISGSLGAKLQELNPILRGWANYYRYCVGAGRLFVDLDWYVGLRLYCWLRRKRPKARPSELWESKLPSLQRPTRRLWRDGLTEQHLLGWTPVCRYRLGWMRTPDFAVSSGEPDA</sequence>
<dbReference type="InterPro" id="IPR043502">
    <property type="entry name" value="DNA/RNA_pol_sf"/>
</dbReference>
<evidence type="ECO:0000313" key="3">
    <source>
        <dbReference type="EMBL" id="SKC06077.1"/>
    </source>
</evidence>
<dbReference type="Proteomes" id="UP000190044">
    <property type="component" value="Unassembled WGS sequence"/>
</dbReference>
<dbReference type="CDD" id="cd01651">
    <property type="entry name" value="RT_G2_intron"/>
    <property type="match status" value="1"/>
</dbReference>
<dbReference type="NCBIfam" id="TIGR04416">
    <property type="entry name" value="group_II_RT_mat"/>
    <property type="match status" value="1"/>
</dbReference>
<evidence type="ECO:0000313" key="4">
    <source>
        <dbReference type="Proteomes" id="UP000190044"/>
    </source>
</evidence>
<dbReference type="PANTHER" id="PTHR34047:SF8">
    <property type="entry name" value="PROTEIN YKFC"/>
    <property type="match status" value="1"/>
</dbReference>
<dbReference type="OrthoDB" id="9793236at2"/>
<proteinExistence type="inferred from homology"/>
<accession>A0A1T5GCR3</accession>
<keyword evidence="3" id="KW-0808">Transferase</keyword>
<feature type="domain" description="Reverse transcriptase" evidence="2">
    <location>
        <begin position="82"/>
        <end position="356"/>
    </location>
</feature>
<name>A0A1T5GCR3_9SPHN</name>
<protein>
    <submittedName>
        <fullName evidence="3">Group II intron reverse transcriptase/maturase</fullName>
    </submittedName>
</protein>
<organism evidence="3 4">
    <name type="scientific">Sphingopyxis flava</name>
    <dbReference type="NCBI Taxonomy" id="1507287"/>
    <lineage>
        <taxon>Bacteria</taxon>
        <taxon>Pseudomonadati</taxon>
        <taxon>Pseudomonadota</taxon>
        <taxon>Alphaproteobacteria</taxon>
        <taxon>Sphingomonadales</taxon>
        <taxon>Sphingomonadaceae</taxon>
        <taxon>Sphingopyxis</taxon>
    </lineage>
</organism>
<comment type="similarity">
    <text evidence="1">Belongs to the bacterial reverse transcriptase family.</text>
</comment>
<dbReference type="SUPFAM" id="SSF56672">
    <property type="entry name" value="DNA/RNA polymerases"/>
    <property type="match status" value="1"/>
</dbReference>
<keyword evidence="3" id="KW-0548">Nucleotidyltransferase</keyword>
<dbReference type="EMBL" id="FUYP01000069">
    <property type="protein sequence ID" value="SKC06077.1"/>
    <property type="molecule type" value="Genomic_DNA"/>
</dbReference>
<keyword evidence="3" id="KW-0695">RNA-directed DNA polymerase</keyword>
<keyword evidence="4" id="KW-1185">Reference proteome</keyword>
<dbReference type="InterPro" id="IPR013597">
    <property type="entry name" value="Mat_intron_G2"/>
</dbReference>
<reference evidence="4" key="1">
    <citation type="submission" date="2017-02" db="EMBL/GenBank/DDBJ databases">
        <authorList>
            <person name="Varghese N."/>
            <person name="Submissions S."/>
        </authorList>
    </citation>
    <scope>NUCLEOTIDE SEQUENCE [LARGE SCALE GENOMIC DNA]</scope>
    <source>
        <strain evidence="4">R11H</strain>
    </source>
</reference>
<dbReference type="InterPro" id="IPR000477">
    <property type="entry name" value="RT_dom"/>
</dbReference>
<evidence type="ECO:0000256" key="1">
    <source>
        <dbReference type="ARBA" id="ARBA00034120"/>
    </source>
</evidence>
<dbReference type="AlphaFoldDB" id="A0A1T5GCR3"/>
<dbReference type="PROSITE" id="PS50878">
    <property type="entry name" value="RT_POL"/>
    <property type="match status" value="1"/>
</dbReference>
<dbReference type="GO" id="GO:0003964">
    <property type="term" value="F:RNA-directed DNA polymerase activity"/>
    <property type="evidence" value="ECO:0007669"/>
    <property type="project" value="UniProtKB-KW"/>
</dbReference>